<name>A0A8K0SSD6_9HYPO</name>
<evidence type="ECO:0000259" key="5">
    <source>
        <dbReference type="Pfam" id="PF08546"/>
    </source>
</evidence>
<keyword evidence="7" id="KW-1185">Reference proteome</keyword>
<dbReference type="SUPFAM" id="SSF48179">
    <property type="entry name" value="6-phosphogluconate dehydrogenase C-terminal domain-like"/>
    <property type="match status" value="1"/>
</dbReference>
<dbReference type="FunFam" id="1.10.1040.10:FF:000017">
    <property type="entry name" value="2-dehydropantoate 2-reductase"/>
    <property type="match status" value="1"/>
</dbReference>
<dbReference type="Gene3D" id="3.40.50.720">
    <property type="entry name" value="NAD(P)-binding Rossmann-like Domain"/>
    <property type="match status" value="1"/>
</dbReference>
<dbReference type="InterPro" id="IPR036291">
    <property type="entry name" value="NAD(P)-bd_dom_sf"/>
</dbReference>
<dbReference type="InterPro" id="IPR008927">
    <property type="entry name" value="6-PGluconate_DH-like_C_sf"/>
</dbReference>
<evidence type="ECO:0000256" key="1">
    <source>
        <dbReference type="ARBA" id="ARBA00007870"/>
    </source>
</evidence>
<dbReference type="GO" id="GO:0015940">
    <property type="term" value="P:pantothenate biosynthetic process"/>
    <property type="evidence" value="ECO:0007669"/>
    <property type="project" value="InterPro"/>
</dbReference>
<dbReference type="InterPro" id="IPR013332">
    <property type="entry name" value="KPR_N"/>
</dbReference>
<dbReference type="AlphaFoldDB" id="A0A8K0SSD6"/>
<evidence type="ECO:0000259" key="4">
    <source>
        <dbReference type="Pfam" id="PF02558"/>
    </source>
</evidence>
<dbReference type="Pfam" id="PF02558">
    <property type="entry name" value="ApbA"/>
    <property type="match status" value="1"/>
</dbReference>
<dbReference type="Proteomes" id="UP000813444">
    <property type="component" value="Unassembled WGS sequence"/>
</dbReference>
<accession>A0A8K0SSD6</accession>
<dbReference type="EMBL" id="JAGPNK010000004">
    <property type="protein sequence ID" value="KAH7323109.1"/>
    <property type="molecule type" value="Genomic_DNA"/>
</dbReference>
<dbReference type="Pfam" id="PF08546">
    <property type="entry name" value="ApbA_C"/>
    <property type="match status" value="1"/>
</dbReference>
<comment type="similarity">
    <text evidence="1">Belongs to the ketopantoate reductase family.</text>
</comment>
<dbReference type="GO" id="GO:0008677">
    <property type="term" value="F:2-dehydropantoate 2-reductase activity"/>
    <property type="evidence" value="ECO:0007669"/>
    <property type="project" value="InterPro"/>
</dbReference>
<feature type="domain" description="Ketopantoate reductase C-terminal" evidence="5">
    <location>
        <begin position="206"/>
        <end position="330"/>
    </location>
</feature>
<comment type="caution">
    <text evidence="6">The sequence shown here is derived from an EMBL/GenBank/DDBJ whole genome shotgun (WGS) entry which is preliminary data.</text>
</comment>
<dbReference type="InterPro" id="IPR013328">
    <property type="entry name" value="6PGD_dom2"/>
</dbReference>
<evidence type="ECO:0000256" key="2">
    <source>
        <dbReference type="ARBA" id="ARBA00022857"/>
    </source>
</evidence>
<gene>
    <name evidence="6" type="ORF">B0I35DRAFT_450252</name>
</gene>
<reference evidence="6" key="1">
    <citation type="journal article" date="2021" name="Nat. Commun.">
        <title>Genetic determinants of endophytism in the Arabidopsis root mycobiome.</title>
        <authorList>
            <person name="Mesny F."/>
            <person name="Miyauchi S."/>
            <person name="Thiergart T."/>
            <person name="Pickel B."/>
            <person name="Atanasova L."/>
            <person name="Karlsson M."/>
            <person name="Huettel B."/>
            <person name="Barry K.W."/>
            <person name="Haridas S."/>
            <person name="Chen C."/>
            <person name="Bauer D."/>
            <person name="Andreopoulos W."/>
            <person name="Pangilinan J."/>
            <person name="LaButti K."/>
            <person name="Riley R."/>
            <person name="Lipzen A."/>
            <person name="Clum A."/>
            <person name="Drula E."/>
            <person name="Henrissat B."/>
            <person name="Kohler A."/>
            <person name="Grigoriev I.V."/>
            <person name="Martin F.M."/>
            <person name="Hacquard S."/>
        </authorList>
    </citation>
    <scope>NUCLEOTIDE SEQUENCE</scope>
    <source>
        <strain evidence="6">MPI-CAGE-CH-0235</strain>
    </source>
</reference>
<dbReference type="NCBIfam" id="TIGR00745">
    <property type="entry name" value="apbA_panE"/>
    <property type="match status" value="1"/>
</dbReference>
<keyword evidence="2" id="KW-0521">NADP</keyword>
<protein>
    <submittedName>
        <fullName evidence="6">6-phosphogluconate dehydrogenase</fullName>
    </submittedName>
</protein>
<evidence type="ECO:0000313" key="7">
    <source>
        <dbReference type="Proteomes" id="UP000813444"/>
    </source>
</evidence>
<dbReference type="PANTHER" id="PTHR21708:SF30">
    <property type="entry name" value="2-DEHYDROPANTOATE 2-REDUCTASE-RELATED"/>
    <property type="match status" value="1"/>
</dbReference>
<evidence type="ECO:0000256" key="3">
    <source>
        <dbReference type="ARBA" id="ARBA00023002"/>
    </source>
</evidence>
<dbReference type="SUPFAM" id="SSF51735">
    <property type="entry name" value="NAD(P)-binding Rossmann-fold domains"/>
    <property type="match status" value="1"/>
</dbReference>
<sequence length="351" mass="37865">MATDTTKARVLVVGAGGVGIMAAYALETGGRAHVTAVLRSNYDAVRERGIDIDSVEHGRGIKAWRPSAIVRSVPDVARDGLTAFDFIVVTTKNIPDAPPSVVDVIRPAVTPGHTVIVLSQNGINIERPLAAAFPGNAILSSVSMISATETRPGVVLHTYSDSQQIGPFPRPGSSSSIAQEALEDAARRYVAVYNPSGALDVRYDGDVQRARWRKLLYNASFNSVTALLRTDTTRVRMSRHVVDDLVLPIMREVAAAAAACGCALAPEAVERALLVDPTDVFFKPSMCQDVERGNLLELENIVGEPLREGTARGVDMPTLRTVYGLLKGLQLQAKEARGLWEPRFEPDNPYK</sequence>
<dbReference type="InterPro" id="IPR003710">
    <property type="entry name" value="ApbA"/>
</dbReference>
<dbReference type="Gene3D" id="1.10.1040.10">
    <property type="entry name" value="N-(1-d-carboxylethyl)-l-norvaline Dehydrogenase, domain 2"/>
    <property type="match status" value="1"/>
</dbReference>
<keyword evidence="3" id="KW-0560">Oxidoreductase</keyword>
<evidence type="ECO:0000313" key="6">
    <source>
        <dbReference type="EMBL" id="KAH7323109.1"/>
    </source>
</evidence>
<dbReference type="PANTHER" id="PTHR21708">
    <property type="entry name" value="PROBABLE 2-DEHYDROPANTOATE 2-REDUCTASE"/>
    <property type="match status" value="1"/>
</dbReference>
<dbReference type="InterPro" id="IPR051402">
    <property type="entry name" value="KPR-Related"/>
</dbReference>
<feature type="domain" description="Ketopantoate reductase N-terminal" evidence="4">
    <location>
        <begin position="10"/>
        <end position="169"/>
    </location>
</feature>
<dbReference type="InterPro" id="IPR013752">
    <property type="entry name" value="KPA_reductase"/>
</dbReference>
<organism evidence="6 7">
    <name type="scientific">Stachybotrys elegans</name>
    <dbReference type="NCBI Taxonomy" id="80388"/>
    <lineage>
        <taxon>Eukaryota</taxon>
        <taxon>Fungi</taxon>
        <taxon>Dikarya</taxon>
        <taxon>Ascomycota</taxon>
        <taxon>Pezizomycotina</taxon>
        <taxon>Sordariomycetes</taxon>
        <taxon>Hypocreomycetidae</taxon>
        <taxon>Hypocreales</taxon>
        <taxon>Stachybotryaceae</taxon>
        <taxon>Stachybotrys</taxon>
    </lineage>
</organism>
<proteinExistence type="inferred from homology"/>
<dbReference type="GO" id="GO:0005737">
    <property type="term" value="C:cytoplasm"/>
    <property type="evidence" value="ECO:0007669"/>
    <property type="project" value="TreeGrafter"/>
</dbReference>
<dbReference type="OrthoDB" id="3609at2759"/>